<proteinExistence type="predicted"/>
<dbReference type="GO" id="GO:0008081">
    <property type="term" value="F:phosphoric diester hydrolase activity"/>
    <property type="evidence" value="ECO:0007669"/>
    <property type="project" value="InterPro"/>
</dbReference>
<evidence type="ECO:0000313" key="1">
    <source>
        <dbReference type="EMBL" id="CAB4124318.1"/>
    </source>
</evidence>
<dbReference type="GO" id="GO:0006629">
    <property type="term" value="P:lipid metabolic process"/>
    <property type="evidence" value="ECO:0007669"/>
    <property type="project" value="InterPro"/>
</dbReference>
<gene>
    <name evidence="1" type="ORF">UFOVP49_156</name>
</gene>
<accession>A0A6J5KPS9</accession>
<sequence length="146" mass="16959">MIYIAHRGNINGPNKERENSPDYIDEAINLGYNVEVDLWSVDNLLYLGHDKAEHYITLNWLLSRSDKLWIHCKNTDALVACSGIDEFNFFWHEEDTATLTSHKWIWAYPGKQPIPYSIAVMPELYDDIVSKCAGICTDYINRYVSR</sequence>
<reference evidence="1" key="1">
    <citation type="submission" date="2020-04" db="EMBL/GenBank/DDBJ databases">
        <authorList>
            <person name="Chiriac C."/>
            <person name="Salcher M."/>
            <person name="Ghai R."/>
            <person name="Kavagutti S V."/>
        </authorList>
    </citation>
    <scope>NUCLEOTIDE SEQUENCE</scope>
</reference>
<organism evidence="1">
    <name type="scientific">uncultured Caudovirales phage</name>
    <dbReference type="NCBI Taxonomy" id="2100421"/>
    <lineage>
        <taxon>Viruses</taxon>
        <taxon>Duplodnaviria</taxon>
        <taxon>Heunggongvirae</taxon>
        <taxon>Uroviricota</taxon>
        <taxon>Caudoviricetes</taxon>
        <taxon>Peduoviridae</taxon>
        <taxon>Maltschvirus</taxon>
        <taxon>Maltschvirus maltsch</taxon>
    </lineage>
</organism>
<name>A0A6J5KPS9_9CAUD</name>
<dbReference type="SUPFAM" id="SSF51695">
    <property type="entry name" value="PLC-like phosphodiesterases"/>
    <property type="match status" value="1"/>
</dbReference>
<protein>
    <submittedName>
        <fullName evidence="1">Uncharacterized protein</fullName>
    </submittedName>
</protein>
<dbReference type="InterPro" id="IPR017946">
    <property type="entry name" value="PLC-like_Pdiesterase_TIM-brl"/>
</dbReference>
<dbReference type="EMBL" id="LR796178">
    <property type="protein sequence ID" value="CAB4124318.1"/>
    <property type="molecule type" value="Genomic_DNA"/>
</dbReference>